<evidence type="ECO:0000259" key="1">
    <source>
        <dbReference type="Pfam" id="PF01636"/>
    </source>
</evidence>
<reference evidence="2 3" key="1">
    <citation type="submission" date="2020-07" db="EMBL/GenBank/DDBJ databases">
        <title>Sequencing the genomes of 1000 actinobacteria strains.</title>
        <authorList>
            <person name="Klenk H.-P."/>
        </authorList>
    </citation>
    <scope>NUCLEOTIDE SEQUENCE [LARGE SCALE GENOMIC DNA]</scope>
    <source>
        <strain evidence="2 3">DSM 22083</strain>
    </source>
</reference>
<name>A0A7Y9LAZ3_9ACTN</name>
<comment type="caution">
    <text evidence="2">The sequence shown here is derived from an EMBL/GenBank/DDBJ whole genome shotgun (WGS) entry which is preliminary data.</text>
</comment>
<organism evidence="2 3">
    <name type="scientific">Microlunatus parietis</name>
    <dbReference type="NCBI Taxonomy" id="682979"/>
    <lineage>
        <taxon>Bacteria</taxon>
        <taxon>Bacillati</taxon>
        <taxon>Actinomycetota</taxon>
        <taxon>Actinomycetes</taxon>
        <taxon>Propionibacteriales</taxon>
        <taxon>Propionibacteriaceae</taxon>
        <taxon>Microlunatus</taxon>
    </lineage>
</organism>
<dbReference type="InterPro" id="IPR011009">
    <property type="entry name" value="Kinase-like_dom_sf"/>
</dbReference>
<evidence type="ECO:0000313" key="2">
    <source>
        <dbReference type="EMBL" id="NYE69286.1"/>
    </source>
</evidence>
<protein>
    <submittedName>
        <fullName evidence="2">Aminoglycoside phosphotransferase (APT) family kinase protein</fullName>
    </submittedName>
</protein>
<keyword evidence="2" id="KW-0418">Kinase</keyword>
<proteinExistence type="predicted"/>
<dbReference type="Gene3D" id="3.30.200.20">
    <property type="entry name" value="Phosphorylase Kinase, domain 1"/>
    <property type="match status" value="1"/>
</dbReference>
<dbReference type="PANTHER" id="PTHR21310:SF15">
    <property type="entry name" value="AMINOGLYCOSIDE PHOSPHOTRANSFERASE DOMAIN-CONTAINING PROTEIN"/>
    <property type="match status" value="1"/>
</dbReference>
<dbReference type="InterPro" id="IPR002575">
    <property type="entry name" value="Aminoglycoside_PTrfase"/>
</dbReference>
<dbReference type="Pfam" id="PF01636">
    <property type="entry name" value="APH"/>
    <property type="match status" value="1"/>
</dbReference>
<dbReference type="PANTHER" id="PTHR21310">
    <property type="entry name" value="AMINOGLYCOSIDE PHOSPHOTRANSFERASE-RELATED-RELATED"/>
    <property type="match status" value="1"/>
</dbReference>
<dbReference type="Proteomes" id="UP000569914">
    <property type="component" value="Unassembled WGS sequence"/>
</dbReference>
<dbReference type="EMBL" id="JACCBU010000001">
    <property type="protein sequence ID" value="NYE69286.1"/>
    <property type="molecule type" value="Genomic_DNA"/>
</dbReference>
<dbReference type="SUPFAM" id="SSF56112">
    <property type="entry name" value="Protein kinase-like (PK-like)"/>
    <property type="match status" value="1"/>
</dbReference>
<dbReference type="Gene3D" id="3.90.1200.10">
    <property type="match status" value="1"/>
</dbReference>
<dbReference type="GO" id="GO:0016301">
    <property type="term" value="F:kinase activity"/>
    <property type="evidence" value="ECO:0007669"/>
    <property type="project" value="UniProtKB-KW"/>
</dbReference>
<dbReference type="AlphaFoldDB" id="A0A7Y9LAZ3"/>
<evidence type="ECO:0000313" key="3">
    <source>
        <dbReference type="Proteomes" id="UP000569914"/>
    </source>
</evidence>
<dbReference type="RefSeq" id="WP_179748030.1">
    <property type="nucleotide sequence ID" value="NZ_JACCBU010000001.1"/>
</dbReference>
<keyword evidence="3" id="KW-1185">Reference proteome</keyword>
<feature type="domain" description="Aminoglycoside phosphotransferase" evidence="1">
    <location>
        <begin position="34"/>
        <end position="249"/>
    </location>
</feature>
<keyword evidence="2" id="KW-0808">Transferase</keyword>
<gene>
    <name evidence="2" type="ORF">BKA15_000615</name>
</gene>
<sequence length="285" mass="31473">MPSPLTETRTLPELAELVLAEDRDLDLPGAELLVGWENAVIKTADGWIYRFPRMGAEAYRRELAILNRLAGTLPARTPEIAWTGRRTEFAAYRTIVGATPDSAALRTAPEAVRRATARSLTEFLVAMHRRFDAAERAELGIGTQDPQAVVRELEEALPTLPGSDRDRLRRLLVAYQETELAGPEARPAVLHGDFHFGNLVLDHPTGTLAGVWDFSCVEYGNPASDLRYLLHDPADLGELIMESYAELTGRVLDLRGARLVGALEFVCDALVEHRPLDPVLRSVGF</sequence>
<accession>A0A7Y9LAZ3</accession>
<dbReference type="InterPro" id="IPR051678">
    <property type="entry name" value="AGP_Transferase"/>
</dbReference>